<feature type="non-terminal residue" evidence="2">
    <location>
        <position position="1"/>
    </location>
</feature>
<dbReference type="EMBL" id="UINC01100705">
    <property type="protein sequence ID" value="SVC60966.1"/>
    <property type="molecule type" value="Genomic_DNA"/>
</dbReference>
<feature type="non-terminal residue" evidence="2">
    <location>
        <position position="367"/>
    </location>
</feature>
<dbReference type="SUPFAM" id="SSF51556">
    <property type="entry name" value="Metallo-dependent hydrolases"/>
    <property type="match status" value="1"/>
</dbReference>
<dbReference type="Pfam" id="PF07969">
    <property type="entry name" value="Amidohydro_3"/>
    <property type="match status" value="1"/>
</dbReference>
<reference evidence="2" key="1">
    <citation type="submission" date="2018-05" db="EMBL/GenBank/DDBJ databases">
        <authorList>
            <person name="Lanie J.A."/>
            <person name="Ng W.-L."/>
            <person name="Kazmierczak K.M."/>
            <person name="Andrzejewski T.M."/>
            <person name="Davidsen T.M."/>
            <person name="Wayne K.J."/>
            <person name="Tettelin H."/>
            <person name="Glass J.I."/>
            <person name="Rusch D."/>
            <person name="Podicherti R."/>
            <person name="Tsui H.-C.T."/>
            <person name="Winkler M.E."/>
        </authorList>
    </citation>
    <scope>NUCLEOTIDE SEQUENCE</scope>
</reference>
<dbReference type="InterPro" id="IPR012027">
    <property type="entry name" value="Formylmethanofuran_DH_asu"/>
</dbReference>
<organism evidence="2">
    <name type="scientific">marine metagenome</name>
    <dbReference type="NCBI Taxonomy" id="408172"/>
    <lineage>
        <taxon>unclassified sequences</taxon>
        <taxon>metagenomes</taxon>
        <taxon>ecological metagenomes</taxon>
    </lineage>
</organism>
<dbReference type="InterPro" id="IPR013108">
    <property type="entry name" value="Amidohydro_3"/>
</dbReference>
<dbReference type="NCBIfam" id="TIGR03121">
    <property type="entry name" value="one_C_dehyd_A"/>
    <property type="match status" value="1"/>
</dbReference>
<dbReference type="InterPro" id="IPR032466">
    <property type="entry name" value="Metal_Hydrolase"/>
</dbReference>
<dbReference type="AlphaFoldDB" id="A0A382NIN8"/>
<gene>
    <name evidence="2" type="ORF">METZ01_LOCUS313820</name>
</gene>
<feature type="domain" description="Amidohydrolase 3" evidence="1">
    <location>
        <begin position="40"/>
        <end position="349"/>
    </location>
</feature>
<proteinExistence type="predicted"/>
<name>A0A382NIN8_9ZZZZ</name>
<protein>
    <recommendedName>
        <fullName evidence="1">Amidohydrolase 3 domain-containing protein</fullName>
    </recommendedName>
</protein>
<accession>A0A382NIN8</accession>
<sequence>AGGKVNLARLLLPEEHRKHLYSSSNILRSGSGLGTCSSFHIGYKYAKLGYTAVFEPAVLPSNARSAIIEMSDIPLIDKGTYTVLGNDDFLLKLIQKKSNQKKINDYVAWIIQSTKSLGIKIVNPGGINAFKFNQRELDLDEKNKKYNITPRSILKILTKSLIDLKAPHPIHVHGCNLGVPGNVKTTLKQINAVEGKPMHLTHIQYHSYNNEGDRKFSSGASFLAEKINKNKNITCDVGQIMFAQTVTASADTMSQYRNHHFAHPKKWICADIECDAGCGIVPFEYQDKNFVHSLQWAIGLELFLLIKDPWRIYLTTDHPNGAAFTAYPKLIKLLMDRSFRNNEFAKINKQAQKSSVLSNLKREYNLY</sequence>
<evidence type="ECO:0000313" key="2">
    <source>
        <dbReference type="EMBL" id="SVC60966.1"/>
    </source>
</evidence>
<evidence type="ECO:0000259" key="1">
    <source>
        <dbReference type="Pfam" id="PF07969"/>
    </source>
</evidence>